<dbReference type="Pfam" id="PF19586">
    <property type="entry name" value="DUF6093"/>
    <property type="match status" value="1"/>
</dbReference>
<proteinExistence type="predicted"/>
<evidence type="ECO:0000313" key="2">
    <source>
        <dbReference type="Proteomes" id="UP000642284"/>
    </source>
</evidence>
<gene>
    <name evidence="1" type="ORF">H9Y04_35310</name>
</gene>
<dbReference type="Proteomes" id="UP000642284">
    <property type="component" value="Unassembled WGS sequence"/>
</dbReference>
<reference evidence="1 2" key="1">
    <citation type="submission" date="2020-08" db="EMBL/GenBank/DDBJ databases">
        <title>Genemic of Streptomyces polyaspartic.</title>
        <authorList>
            <person name="Liu W."/>
        </authorList>
    </citation>
    <scope>NUCLEOTIDE SEQUENCE [LARGE SCALE GENOMIC DNA]</scope>
    <source>
        <strain evidence="1 2">TRM66268-LWL</strain>
    </source>
</reference>
<dbReference type="InterPro" id="IPR046075">
    <property type="entry name" value="DUF6093"/>
</dbReference>
<name>A0ABR7SQZ4_9ACTN</name>
<protein>
    <submittedName>
        <fullName evidence="1">Uncharacterized protein</fullName>
    </submittedName>
</protein>
<sequence length="139" mass="15250">MGLDLSGVRRVVEGVLDDRVELWRDLQGEADDELNESTGELVPQAGTPRRYWDGLAAVTLTGQLPSNTQSLDGMWSAAPSKTAYLALLPLTAPQTRPDDFLVVASSNRDPQLTGRRFRVLEAATASYAVVRQVRLQILE</sequence>
<evidence type="ECO:0000313" key="1">
    <source>
        <dbReference type="EMBL" id="MBC9717813.1"/>
    </source>
</evidence>
<dbReference type="RefSeq" id="WP_187818258.1">
    <property type="nucleotide sequence ID" value="NZ_JACTVJ010000021.1"/>
</dbReference>
<comment type="caution">
    <text evidence="1">The sequence shown here is derived from an EMBL/GenBank/DDBJ whole genome shotgun (WGS) entry which is preliminary data.</text>
</comment>
<organism evidence="1 2">
    <name type="scientific">Streptomyces polyasparticus</name>
    <dbReference type="NCBI Taxonomy" id="2767826"/>
    <lineage>
        <taxon>Bacteria</taxon>
        <taxon>Bacillati</taxon>
        <taxon>Actinomycetota</taxon>
        <taxon>Actinomycetes</taxon>
        <taxon>Kitasatosporales</taxon>
        <taxon>Streptomycetaceae</taxon>
        <taxon>Streptomyces</taxon>
    </lineage>
</organism>
<keyword evidence="2" id="KW-1185">Reference proteome</keyword>
<dbReference type="EMBL" id="JACTVJ010000021">
    <property type="protein sequence ID" value="MBC9717813.1"/>
    <property type="molecule type" value="Genomic_DNA"/>
</dbReference>
<accession>A0ABR7SQZ4</accession>